<evidence type="ECO:0000313" key="2">
    <source>
        <dbReference type="EMBL" id="OAA56352.1"/>
    </source>
</evidence>
<feature type="region of interest" description="Disordered" evidence="1">
    <location>
        <begin position="173"/>
        <end position="244"/>
    </location>
</feature>
<accession>A0A167P6U8</accession>
<keyword evidence="3" id="KW-1185">Reference proteome</keyword>
<protein>
    <submittedName>
        <fullName evidence="2">Uncharacterized protein</fullName>
    </submittedName>
</protein>
<sequence>MPAWALPLDGNPATLCPACYVHTVKVLAPPLVCPTPRPMRACDISCARALDSGAAAGLRTTVTVTRPTTVTQATETATVPGANPACPTTATVSVTVLPLPSSSFGANSPAASGDAGSQCPDHRVLPCACVTPVTVVVTPTVAVTETVYQTAAPLTCTTLTSSKAIAAVTPSVTRRNDKGDQTTPTPAALYGNTGLRNTRKHSHDKEKSKPFHIDERAPRPPGEIPPKRDHLGLYGGVNTGRRTV</sequence>
<dbReference type="Proteomes" id="UP000076874">
    <property type="component" value="Unassembled WGS sequence"/>
</dbReference>
<evidence type="ECO:0000256" key="1">
    <source>
        <dbReference type="SAM" id="MobiDB-lite"/>
    </source>
</evidence>
<evidence type="ECO:0000313" key="3">
    <source>
        <dbReference type="Proteomes" id="UP000076874"/>
    </source>
</evidence>
<dbReference type="EMBL" id="AZHD01000017">
    <property type="protein sequence ID" value="OAA56352.1"/>
    <property type="molecule type" value="Genomic_DNA"/>
</dbReference>
<proteinExistence type="predicted"/>
<dbReference type="AlphaFoldDB" id="A0A167P6U8"/>
<reference evidence="2 3" key="1">
    <citation type="journal article" date="2016" name="Genome Biol. Evol.">
        <title>Divergent and convergent evolution of fungal pathogenicity.</title>
        <authorList>
            <person name="Shang Y."/>
            <person name="Xiao G."/>
            <person name="Zheng P."/>
            <person name="Cen K."/>
            <person name="Zhan S."/>
            <person name="Wang C."/>
        </authorList>
    </citation>
    <scope>NUCLEOTIDE SEQUENCE [LARGE SCALE GENOMIC DNA]</scope>
    <source>
        <strain evidence="2 3">RCEF 264</strain>
    </source>
</reference>
<feature type="compositionally biased region" description="Basic and acidic residues" evidence="1">
    <location>
        <begin position="203"/>
        <end position="218"/>
    </location>
</feature>
<gene>
    <name evidence="2" type="ORF">SPI_07963</name>
</gene>
<name>A0A167P6U8_9HYPO</name>
<organism evidence="2 3">
    <name type="scientific">Niveomyces insectorum RCEF 264</name>
    <dbReference type="NCBI Taxonomy" id="1081102"/>
    <lineage>
        <taxon>Eukaryota</taxon>
        <taxon>Fungi</taxon>
        <taxon>Dikarya</taxon>
        <taxon>Ascomycota</taxon>
        <taxon>Pezizomycotina</taxon>
        <taxon>Sordariomycetes</taxon>
        <taxon>Hypocreomycetidae</taxon>
        <taxon>Hypocreales</taxon>
        <taxon>Cordycipitaceae</taxon>
        <taxon>Niveomyces</taxon>
    </lineage>
</organism>
<comment type="caution">
    <text evidence="2">The sequence shown here is derived from an EMBL/GenBank/DDBJ whole genome shotgun (WGS) entry which is preliminary data.</text>
</comment>